<organism evidence="2 3">
    <name type="scientific">Lutibaculum baratangense AMV1</name>
    <dbReference type="NCBI Taxonomy" id="631454"/>
    <lineage>
        <taxon>Bacteria</taxon>
        <taxon>Pseudomonadati</taxon>
        <taxon>Pseudomonadota</taxon>
        <taxon>Alphaproteobacteria</taxon>
        <taxon>Hyphomicrobiales</taxon>
        <taxon>Tepidamorphaceae</taxon>
        <taxon>Lutibaculum</taxon>
    </lineage>
</organism>
<evidence type="ECO:0000313" key="3">
    <source>
        <dbReference type="Proteomes" id="UP000017819"/>
    </source>
</evidence>
<protein>
    <submittedName>
        <fullName evidence="2">Uncharacterized protein</fullName>
    </submittedName>
</protein>
<accession>V4RD94</accession>
<feature type="compositionally biased region" description="Basic residues" evidence="1">
    <location>
        <begin position="62"/>
        <end position="80"/>
    </location>
</feature>
<gene>
    <name evidence="2" type="ORF">N177_3427</name>
</gene>
<comment type="caution">
    <text evidence="2">The sequence shown here is derived from an EMBL/GenBank/DDBJ whole genome shotgun (WGS) entry which is preliminary data.</text>
</comment>
<proteinExistence type="predicted"/>
<feature type="region of interest" description="Disordered" evidence="1">
    <location>
        <begin position="1"/>
        <end position="29"/>
    </location>
</feature>
<name>V4RD94_9HYPH</name>
<feature type="compositionally biased region" description="Basic and acidic residues" evidence="1">
    <location>
        <begin position="11"/>
        <end position="29"/>
    </location>
</feature>
<sequence>MSKNSGGSAQSKRDRGEETTKTAKALIDAERTAAQKKTLRLREARLAKEAEDAEAAEVAAKAKAKAKAAPKKRKRAVPAG</sequence>
<dbReference type="AlphaFoldDB" id="V4RD94"/>
<dbReference type="RefSeq" id="WP_023433545.1">
    <property type="nucleotide sequence ID" value="NZ_AWXZ01000039.1"/>
</dbReference>
<dbReference type="EMBL" id="AWXZ01000039">
    <property type="protein sequence ID" value="ESR23359.1"/>
    <property type="molecule type" value="Genomic_DNA"/>
</dbReference>
<dbReference type="Proteomes" id="UP000017819">
    <property type="component" value="Unassembled WGS sequence"/>
</dbReference>
<feature type="region of interest" description="Disordered" evidence="1">
    <location>
        <begin position="61"/>
        <end position="80"/>
    </location>
</feature>
<evidence type="ECO:0000313" key="2">
    <source>
        <dbReference type="EMBL" id="ESR23359.1"/>
    </source>
</evidence>
<dbReference type="PATRIC" id="fig|631454.5.peg.3387"/>
<feature type="compositionally biased region" description="Polar residues" evidence="1">
    <location>
        <begin position="1"/>
        <end position="10"/>
    </location>
</feature>
<keyword evidence="3" id="KW-1185">Reference proteome</keyword>
<evidence type="ECO:0000256" key="1">
    <source>
        <dbReference type="SAM" id="MobiDB-lite"/>
    </source>
</evidence>
<reference evidence="2 3" key="1">
    <citation type="journal article" date="2014" name="Genome Announc.">
        <title>Draft Genome Sequence of Lutibaculum baratangense Strain AMV1T, Isolated from a Mud Volcano in Andamans, India.</title>
        <authorList>
            <person name="Singh A."/>
            <person name="Sreenivas A."/>
            <person name="Sathyanarayana Reddy G."/>
            <person name="Pinnaka A.K."/>
            <person name="Shivaji S."/>
        </authorList>
    </citation>
    <scope>NUCLEOTIDE SEQUENCE [LARGE SCALE GENOMIC DNA]</scope>
    <source>
        <strain evidence="2 3">AMV1</strain>
    </source>
</reference>